<dbReference type="WBParaSite" id="GPUH_0000292501-mRNA-1">
    <property type="protein sequence ID" value="GPUH_0000292501-mRNA-1"/>
    <property type="gene ID" value="GPUH_0000292501"/>
</dbReference>
<gene>
    <name evidence="3" type="ORF">GPUH_LOCUS2920</name>
</gene>
<reference evidence="5" key="1">
    <citation type="submission" date="2016-06" db="UniProtKB">
        <authorList>
            <consortium name="WormBaseParasite"/>
        </authorList>
    </citation>
    <scope>IDENTIFICATION</scope>
</reference>
<dbReference type="GO" id="GO:0030424">
    <property type="term" value="C:axon"/>
    <property type="evidence" value="ECO:0007669"/>
    <property type="project" value="TreeGrafter"/>
</dbReference>
<dbReference type="SMART" id="SM00409">
    <property type="entry name" value="IG"/>
    <property type="match status" value="1"/>
</dbReference>
<dbReference type="PROSITE" id="PS50835">
    <property type="entry name" value="IG_LIKE"/>
    <property type="match status" value="1"/>
</dbReference>
<dbReference type="EMBL" id="UYRT01004672">
    <property type="protein sequence ID" value="VDK36981.1"/>
    <property type="molecule type" value="Genomic_DNA"/>
</dbReference>
<keyword evidence="1" id="KW-0393">Immunoglobulin domain</keyword>
<dbReference type="GO" id="GO:0043025">
    <property type="term" value="C:neuronal cell body"/>
    <property type="evidence" value="ECO:0007669"/>
    <property type="project" value="TreeGrafter"/>
</dbReference>
<dbReference type="InterPro" id="IPR003599">
    <property type="entry name" value="Ig_sub"/>
</dbReference>
<dbReference type="InterPro" id="IPR050958">
    <property type="entry name" value="Cell_Adh-Cytoskel_Orgn"/>
</dbReference>
<name>A0A183D2H9_9BILA</name>
<reference evidence="3 4" key="2">
    <citation type="submission" date="2018-11" db="EMBL/GenBank/DDBJ databases">
        <authorList>
            <consortium name="Pathogen Informatics"/>
        </authorList>
    </citation>
    <scope>NUCLEOTIDE SEQUENCE [LARGE SCALE GENOMIC DNA]</scope>
</reference>
<organism evidence="5">
    <name type="scientific">Gongylonema pulchrum</name>
    <dbReference type="NCBI Taxonomy" id="637853"/>
    <lineage>
        <taxon>Eukaryota</taxon>
        <taxon>Metazoa</taxon>
        <taxon>Ecdysozoa</taxon>
        <taxon>Nematoda</taxon>
        <taxon>Chromadorea</taxon>
        <taxon>Rhabditida</taxon>
        <taxon>Spirurina</taxon>
        <taxon>Spiruromorpha</taxon>
        <taxon>Spiruroidea</taxon>
        <taxon>Gongylonematidae</taxon>
        <taxon>Gongylonema</taxon>
    </lineage>
</organism>
<dbReference type="Pfam" id="PF07679">
    <property type="entry name" value="I-set"/>
    <property type="match status" value="1"/>
</dbReference>
<dbReference type="InterPro" id="IPR013098">
    <property type="entry name" value="Ig_I-set"/>
</dbReference>
<evidence type="ECO:0000313" key="5">
    <source>
        <dbReference type="WBParaSite" id="GPUH_0000292501-mRNA-1"/>
    </source>
</evidence>
<dbReference type="InterPro" id="IPR036179">
    <property type="entry name" value="Ig-like_dom_sf"/>
</dbReference>
<dbReference type="InterPro" id="IPR003598">
    <property type="entry name" value="Ig_sub2"/>
</dbReference>
<dbReference type="GO" id="GO:0008046">
    <property type="term" value="F:axon guidance receptor activity"/>
    <property type="evidence" value="ECO:0007669"/>
    <property type="project" value="TreeGrafter"/>
</dbReference>
<dbReference type="InterPro" id="IPR007110">
    <property type="entry name" value="Ig-like_dom"/>
</dbReference>
<dbReference type="AlphaFoldDB" id="A0A183D2H9"/>
<dbReference type="InterPro" id="IPR013783">
    <property type="entry name" value="Ig-like_fold"/>
</dbReference>
<dbReference type="Gene3D" id="2.60.40.10">
    <property type="entry name" value="Immunoglobulins"/>
    <property type="match status" value="1"/>
</dbReference>
<keyword evidence="4" id="KW-1185">Reference proteome</keyword>
<dbReference type="CDD" id="cd00096">
    <property type="entry name" value="Ig"/>
    <property type="match status" value="1"/>
</dbReference>
<protein>
    <submittedName>
        <fullName evidence="5">Ig-like domain-containing protein</fullName>
    </submittedName>
</protein>
<evidence type="ECO:0000259" key="2">
    <source>
        <dbReference type="PROSITE" id="PS50835"/>
    </source>
</evidence>
<evidence type="ECO:0000313" key="3">
    <source>
        <dbReference type="EMBL" id="VDK36981.1"/>
    </source>
</evidence>
<dbReference type="GO" id="GO:0007156">
    <property type="term" value="P:homophilic cell adhesion via plasma membrane adhesion molecules"/>
    <property type="evidence" value="ECO:0007669"/>
    <property type="project" value="TreeGrafter"/>
</dbReference>
<feature type="domain" description="Ig-like" evidence="2">
    <location>
        <begin position="25"/>
        <end position="121"/>
    </location>
</feature>
<dbReference type="SUPFAM" id="SSF48726">
    <property type="entry name" value="Immunoglobulin"/>
    <property type="match status" value="1"/>
</dbReference>
<evidence type="ECO:0000313" key="4">
    <source>
        <dbReference type="Proteomes" id="UP000271098"/>
    </source>
</evidence>
<dbReference type="Proteomes" id="UP000271098">
    <property type="component" value="Unassembled WGS sequence"/>
</dbReference>
<dbReference type="GO" id="GO:0005886">
    <property type="term" value="C:plasma membrane"/>
    <property type="evidence" value="ECO:0007669"/>
    <property type="project" value="TreeGrafter"/>
</dbReference>
<dbReference type="PANTHER" id="PTHR45080">
    <property type="entry name" value="CONTACTIN 5"/>
    <property type="match status" value="1"/>
</dbReference>
<dbReference type="SMART" id="SM00408">
    <property type="entry name" value="IGc2"/>
    <property type="match status" value="1"/>
</dbReference>
<proteinExistence type="predicted"/>
<evidence type="ECO:0000256" key="1">
    <source>
        <dbReference type="ARBA" id="ARBA00023319"/>
    </source>
</evidence>
<dbReference type="GO" id="GO:0050808">
    <property type="term" value="P:synapse organization"/>
    <property type="evidence" value="ECO:0007669"/>
    <property type="project" value="TreeGrafter"/>
</dbReference>
<dbReference type="OrthoDB" id="6159398at2759"/>
<accession>A0A183D2H9</accession>
<sequence>MFLPEQFPDVEEFSLLNNVFVLAAPWVDSAYTYIPVRLDQDVNLTCKYNAEPSPQVDWFYNSFTINFSDDKFKGLIQYGTRRENYSESILAIKNIKEDNFGDYTCRVANNLGTKQKTIHVSGRPGPPHLNVSGTRLSWRVYSVDPVIEYQILYRFSNDDTWQQFKSIRANK</sequence>
<dbReference type="PANTHER" id="PTHR45080:SF20">
    <property type="entry name" value="IG-LIKE DOMAIN-CONTAINING PROTEIN"/>
    <property type="match status" value="1"/>
</dbReference>